<proteinExistence type="predicted"/>
<accession>A0A0E9U1J5</accession>
<dbReference type="AlphaFoldDB" id="A0A0E9U1J5"/>
<dbReference type="EMBL" id="GBXM01048960">
    <property type="protein sequence ID" value="JAH59617.1"/>
    <property type="molecule type" value="Transcribed_RNA"/>
</dbReference>
<protein>
    <submittedName>
        <fullName evidence="1">Uncharacterized protein</fullName>
    </submittedName>
</protein>
<dbReference type="EMBL" id="GBXM01051883">
    <property type="protein sequence ID" value="JAH56694.1"/>
    <property type="molecule type" value="Transcribed_RNA"/>
</dbReference>
<reference evidence="1" key="1">
    <citation type="submission" date="2014-11" db="EMBL/GenBank/DDBJ databases">
        <authorList>
            <person name="Amaro Gonzalez C."/>
        </authorList>
    </citation>
    <scope>NUCLEOTIDE SEQUENCE</scope>
</reference>
<organism evidence="1">
    <name type="scientific">Anguilla anguilla</name>
    <name type="common">European freshwater eel</name>
    <name type="synonym">Muraena anguilla</name>
    <dbReference type="NCBI Taxonomy" id="7936"/>
    <lineage>
        <taxon>Eukaryota</taxon>
        <taxon>Metazoa</taxon>
        <taxon>Chordata</taxon>
        <taxon>Craniata</taxon>
        <taxon>Vertebrata</taxon>
        <taxon>Euteleostomi</taxon>
        <taxon>Actinopterygii</taxon>
        <taxon>Neopterygii</taxon>
        <taxon>Teleostei</taxon>
        <taxon>Anguilliformes</taxon>
        <taxon>Anguillidae</taxon>
        <taxon>Anguilla</taxon>
    </lineage>
</organism>
<sequence length="41" mass="4759">MTVQFKVFNLFRCNPICKHICFLDVVQSSLNSNPKSCCFFV</sequence>
<evidence type="ECO:0000313" key="1">
    <source>
        <dbReference type="EMBL" id="JAH59617.1"/>
    </source>
</evidence>
<reference evidence="1" key="2">
    <citation type="journal article" date="2015" name="Fish Shellfish Immunol.">
        <title>Early steps in the European eel (Anguilla anguilla)-Vibrio vulnificus interaction in the gills: Role of the RtxA13 toxin.</title>
        <authorList>
            <person name="Callol A."/>
            <person name="Pajuelo D."/>
            <person name="Ebbesson L."/>
            <person name="Teles M."/>
            <person name="MacKenzie S."/>
            <person name="Amaro C."/>
        </authorList>
    </citation>
    <scope>NUCLEOTIDE SEQUENCE</scope>
</reference>
<name>A0A0E9U1J5_ANGAN</name>